<organism evidence="2 3">
    <name type="scientific">Temnothorax curvispinosus</name>
    <dbReference type="NCBI Taxonomy" id="300111"/>
    <lineage>
        <taxon>Eukaryota</taxon>
        <taxon>Metazoa</taxon>
        <taxon>Ecdysozoa</taxon>
        <taxon>Arthropoda</taxon>
        <taxon>Hexapoda</taxon>
        <taxon>Insecta</taxon>
        <taxon>Pterygota</taxon>
        <taxon>Neoptera</taxon>
        <taxon>Endopterygota</taxon>
        <taxon>Hymenoptera</taxon>
        <taxon>Apocrita</taxon>
        <taxon>Aculeata</taxon>
        <taxon>Formicoidea</taxon>
        <taxon>Formicidae</taxon>
        <taxon>Myrmicinae</taxon>
        <taxon>Temnothorax</taxon>
    </lineage>
</organism>
<evidence type="ECO:0000256" key="1">
    <source>
        <dbReference type="SAM" id="MobiDB-lite"/>
    </source>
</evidence>
<feature type="non-terminal residue" evidence="3">
    <location>
        <position position="184"/>
    </location>
</feature>
<feature type="compositionally biased region" description="Polar residues" evidence="1">
    <location>
        <begin position="148"/>
        <end position="184"/>
    </location>
</feature>
<dbReference type="GeneID" id="112466940"/>
<accession>A0A6J1R7Q5</accession>
<feature type="region of interest" description="Disordered" evidence="1">
    <location>
        <begin position="57"/>
        <end position="93"/>
    </location>
</feature>
<protein>
    <submittedName>
        <fullName evidence="3">Uncharacterized protein LOC112466940</fullName>
    </submittedName>
</protein>
<sequence length="184" mass="19015">MEQLAQFVSKSFDNAAAAVAVAAATSVEAAAGCRAAAGGRITLSVAHLIGDRVADDGDRHEAAQEAAASVVETSGSVEEPPSPEGRLQPEDLSVTAKIKDIRDTAESLPPLKTPELKLSVRKLLGCTPSPPPISRDRSPSPENCVELKSQSSSDGKTHASSNDQAKVSSQVTRSSGQGQEDSVK</sequence>
<dbReference type="AlphaFoldDB" id="A0A6J1R7Q5"/>
<dbReference type="RefSeq" id="XP_024891069.1">
    <property type="nucleotide sequence ID" value="XM_025035301.1"/>
</dbReference>
<evidence type="ECO:0000313" key="2">
    <source>
        <dbReference type="Proteomes" id="UP000504618"/>
    </source>
</evidence>
<reference evidence="3" key="1">
    <citation type="submission" date="2025-08" db="UniProtKB">
        <authorList>
            <consortium name="RefSeq"/>
        </authorList>
    </citation>
    <scope>IDENTIFICATION</scope>
    <source>
        <tissue evidence="3">Whole body</tissue>
    </source>
</reference>
<proteinExistence type="predicted"/>
<dbReference type="OrthoDB" id="6159439at2759"/>
<name>A0A6J1R7Q5_9HYME</name>
<keyword evidence="2" id="KW-1185">Reference proteome</keyword>
<gene>
    <name evidence="3" type="primary">LOC112466940</name>
</gene>
<feature type="region of interest" description="Disordered" evidence="1">
    <location>
        <begin position="122"/>
        <end position="184"/>
    </location>
</feature>
<evidence type="ECO:0000313" key="3">
    <source>
        <dbReference type="RefSeq" id="XP_024891069.1"/>
    </source>
</evidence>
<dbReference type="Proteomes" id="UP000504618">
    <property type="component" value="Unplaced"/>
</dbReference>